<dbReference type="EMBL" id="UINC01106137">
    <property type="protein sequence ID" value="SVC70583.1"/>
    <property type="molecule type" value="Genomic_DNA"/>
</dbReference>
<sequence length="70" mass="7719">MYDLASLVIDEEQNTLKVDRDNVITTGSIIFKDETNNNFYRLKVAGGSLSIIAVETVGNRPVTSTNPYVP</sequence>
<reference evidence="1" key="1">
    <citation type="submission" date="2018-05" db="EMBL/GenBank/DDBJ databases">
        <authorList>
            <person name="Lanie J.A."/>
            <person name="Ng W.-L."/>
            <person name="Kazmierczak K.M."/>
            <person name="Andrzejewski T.M."/>
            <person name="Davidsen T.M."/>
            <person name="Wayne K.J."/>
            <person name="Tettelin H."/>
            <person name="Glass J.I."/>
            <person name="Rusch D."/>
            <person name="Podicherti R."/>
            <person name="Tsui H.-C.T."/>
            <person name="Winkler M.E."/>
        </authorList>
    </citation>
    <scope>NUCLEOTIDE SEQUENCE</scope>
</reference>
<organism evidence="1">
    <name type="scientific">marine metagenome</name>
    <dbReference type="NCBI Taxonomy" id="408172"/>
    <lineage>
        <taxon>unclassified sequences</taxon>
        <taxon>metagenomes</taxon>
        <taxon>ecological metagenomes</taxon>
    </lineage>
</organism>
<dbReference type="AlphaFoldDB" id="A0A382PB20"/>
<protein>
    <submittedName>
        <fullName evidence="1">Uncharacterized protein</fullName>
    </submittedName>
</protein>
<name>A0A382PB20_9ZZZZ</name>
<evidence type="ECO:0000313" key="1">
    <source>
        <dbReference type="EMBL" id="SVC70583.1"/>
    </source>
</evidence>
<proteinExistence type="predicted"/>
<gene>
    <name evidence="1" type="ORF">METZ01_LOCUS323437</name>
</gene>
<accession>A0A382PB20</accession>